<dbReference type="EMBL" id="KN880457">
    <property type="protein sequence ID" value="KIY71217.1"/>
    <property type="molecule type" value="Genomic_DNA"/>
</dbReference>
<dbReference type="Proteomes" id="UP000054007">
    <property type="component" value="Unassembled WGS sequence"/>
</dbReference>
<sequence length="155" mass="18240">MASRNDQDPLVQRERSPSTKIANSKRKIASLSDSDDEEEAGSVQFEIDNIFPSLCEAEERALTDNLEEPKNYLIHEAAIVKLIRRIVHLETVAVRNVARTFKNRVEYQKQMKDIEWDHRKEIMGMYHEQQKYIDELEEIMTYHNIALPDRPVEKK</sequence>
<keyword evidence="3" id="KW-1185">Reference proteome</keyword>
<feature type="region of interest" description="Disordered" evidence="1">
    <location>
        <begin position="1"/>
        <end position="39"/>
    </location>
</feature>
<evidence type="ECO:0000313" key="3">
    <source>
        <dbReference type="Proteomes" id="UP000054007"/>
    </source>
</evidence>
<name>A0A0D7BL98_9AGAR</name>
<organism evidence="2 3">
    <name type="scientific">Cylindrobasidium torrendii FP15055 ss-10</name>
    <dbReference type="NCBI Taxonomy" id="1314674"/>
    <lineage>
        <taxon>Eukaryota</taxon>
        <taxon>Fungi</taxon>
        <taxon>Dikarya</taxon>
        <taxon>Basidiomycota</taxon>
        <taxon>Agaricomycotina</taxon>
        <taxon>Agaricomycetes</taxon>
        <taxon>Agaricomycetidae</taxon>
        <taxon>Agaricales</taxon>
        <taxon>Marasmiineae</taxon>
        <taxon>Physalacriaceae</taxon>
        <taxon>Cylindrobasidium</taxon>
    </lineage>
</organism>
<evidence type="ECO:0000313" key="2">
    <source>
        <dbReference type="EMBL" id="KIY71217.1"/>
    </source>
</evidence>
<accession>A0A0D7BL98</accession>
<feature type="compositionally biased region" description="Basic and acidic residues" evidence="1">
    <location>
        <begin position="1"/>
        <end position="17"/>
    </location>
</feature>
<evidence type="ECO:0000256" key="1">
    <source>
        <dbReference type="SAM" id="MobiDB-lite"/>
    </source>
</evidence>
<reference evidence="2 3" key="1">
    <citation type="journal article" date="2015" name="Fungal Genet. Biol.">
        <title>Evolution of novel wood decay mechanisms in Agaricales revealed by the genome sequences of Fistulina hepatica and Cylindrobasidium torrendii.</title>
        <authorList>
            <person name="Floudas D."/>
            <person name="Held B.W."/>
            <person name="Riley R."/>
            <person name="Nagy L.G."/>
            <person name="Koehler G."/>
            <person name="Ransdell A.S."/>
            <person name="Younus H."/>
            <person name="Chow J."/>
            <person name="Chiniquy J."/>
            <person name="Lipzen A."/>
            <person name="Tritt A."/>
            <person name="Sun H."/>
            <person name="Haridas S."/>
            <person name="LaButti K."/>
            <person name="Ohm R.A."/>
            <person name="Kues U."/>
            <person name="Blanchette R.A."/>
            <person name="Grigoriev I.V."/>
            <person name="Minto R.E."/>
            <person name="Hibbett D.S."/>
        </authorList>
    </citation>
    <scope>NUCLEOTIDE SEQUENCE [LARGE SCALE GENOMIC DNA]</scope>
    <source>
        <strain evidence="2 3">FP15055 ss-10</strain>
    </source>
</reference>
<proteinExistence type="predicted"/>
<dbReference type="AlphaFoldDB" id="A0A0D7BL98"/>
<protein>
    <submittedName>
        <fullName evidence="2">Uncharacterized protein</fullName>
    </submittedName>
</protein>
<gene>
    <name evidence="2" type="ORF">CYLTODRAFT_487433</name>
</gene>